<dbReference type="AlphaFoldDB" id="A0A1Z5SP91"/>
<dbReference type="Proteomes" id="UP000194280">
    <property type="component" value="Unassembled WGS sequence"/>
</dbReference>
<evidence type="ECO:0000256" key="4">
    <source>
        <dbReference type="ARBA" id="ARBA00023008"/>
    </source>
</evidence>
<evidence type="ECO:0000256" key="5">
    <source>
        <dbReference type="ARBA" id="ARBA00023015"/>
    </source>
</evidence>
<dbReference type="Gene3D" id="3.90.430.10">
    <property type="entry name" value="Copper fist DNA-binding domain"/>
    <property type="match status" value="1"/>
</dbReference>
<dbReference type="InterPro" id="IPR036395">
    <property type="entry name" value="Cu_fist_DNA-bd_dom_sf"/>
</dbReference>
<evidence type="ECO:0000259" key="9">
    <source>
        <dbReference type="PROSITE" id="PS50073"/>
    </source>
</evidence>
<dbReference type="PANTHER" id="PTHR28088">
    <property type="entry name" value="TRANSCRIPTIONAL ACTIVATOR HAA1-RELATED"/>
    <property type="match status" value="1"/>
</dbReference>
<evidence type="ECO:0000256" key="2">
    <source>
        <dbReference type="ARBA" id="ARBA00022723"/>
    </source>
</evidence>
<dbReference type="STRING" id="1157616.A0A1Z5SP91"/>
<keyword evidence="2" id="KW-0479">Metal-binding</keyword>
<dbReference type="InParanoid" id="A0A1Z5SP91"/>
<dbReference type="GO" id="GO:0005634">
    <property type="term" value="C:nucleus"/>
    <property type="evidence" value="ECO:0007669"/>
    <property type="project" value="UniProtKB-SubCell"/>
</dbReference>
<dbReference type="PANTHER" id="PTHR28088:SF5">
    <property type="entry name" value="TRANSCRIPTIONAL ACTIVATOR HAA1-RELATED"/>
    <property type="match status" value="1"/>
</dbReference>
<reference evidence="10 11" key="1">
    <citation type="submission" date="2017-01" db="EMBL/GenBank/DDBJ databases">
        <title>The recent genome duplication of the halophilic yeast Hortaea werneckii: insights from long-read sequencing.</title>
        <authorList>
            <person name="Sinha S."/>
            <person name="Flibotte S."/>
            <person name="Neira M."/>
            <person name="Lenassi M."/>
            <person name="Gostincar C."/>
            <person name="Stajich J.E."/>
            <person name="Nislow C.E."/>
        </authorList>
    </citation>
    <scope>NUCLEOTIDE SEQUENCE [LARGE SCALE GENOMIC DNA]</scope>
    <source>
        <strain evidence="10 11">EXF-2000</strain>
    </source>
</reference>
<feature type="region of interest" description="Disordered" evidence="8">
    <location>
        <begin position="503"/>
        <end position="567"/>
    </location>
</feature>
<sequence length="567" mass="60923">MVVKSDGTKWACQSCLKGHRVSGCNHTDRELTLVPKKGRPVTQCQHCRQERKKRSAHVSCDCGEVEKPHHSKEKCIHLREAEERAKAGLQEDHPVQSEERDTAHLAAVAEEQGCCCHHGGKCSCAMMKKEAKKEDSTGTPPHGPAVKPRLETTKSEGSITKFENGHHKPVHRRNHLAHESGMPYKVPMPRAHTDENVKAKARRSADGLGLSKNKSFDPSALATGQTGSFSGGRRLSKSEQPSPNFNATDSIFASFGIPRLSPVDISSFDRLPAQQHSACKSREQGSTVPSEPFSGIADQAFDPWSSLPSGDASLMPTDNYFGAWPTGTDNVGLSQPALTAASSGTQSEIDEISGIDDMYGFGMPSIQEDMSSTNFLGASGAGSPQSNRRSLPPDFLSVLPGTGSEWQPNESGFAASTAQTERKEAPGSGIMNFDNNMWQMPPLLPATELPYRQANFQSTMGQPLSQGFSAASRSGPDPFEELFPGMDCSGTGYSSLNNSQDLDSFSKSVPSNATSAPINFTPSTANGFNSQPWTDGSMSVPNNPFASPYNMSGQGFDGANFDGDWSQ</sequence>
<dbReference type="VEuPathDB" id="FungiDB:BTJ68_12775"/>
<name>A0A1Z5SP91_HORWE</name>
<feature type="compositionally biased region" description="Polar residues" evidence="8">
    <location>
        <begin position="503"/>
        <end position="553"/>
    </location>
</feature>
<evidence type="ECO:0000256" key="1">
    <source>
        <dbReference type="ARBA" id="ARBA00004123"/>
    </source>
</evidence>
<dbReference type="PROSITE" id="PS50073">
    <property type="entry name" value="COPPER_FIST_2"/>
    <property type="match status" value="1"/>
</dbReference>
<feature type="domain" description="Copper-fist" evidence="9">
    <location>
        <begin position="2"/>
        <end position="41"/>
    </location>
</feature>
<keyword evidence="11" id="KW-1185">Reference proteome</keyword>
<keyword evidence="4" id="KW-0186">Copper</keyword>
<dbReference type="FunFam" id="3.90.430.10:FF:000001">
    <property type="entry name" value="Copper fist DNA-binding protein"/>
    <property type="match status" value="1"/>
</dbReference>
<evidence type="ECO:0000313" key="11">
    <source>
        <dbReference type="Proteomes" id="UP000194280"/>
    </source>
</evidence>
<proteinExistence type="predicted"/>
<accession>A0A1Z5SP91</accession>
<evidence type="ECO:0000313" key="10">
    <source>
        <dbReference type="EMBL" id="OTA22662.1"/>
    </source>
</evidence>
<feature type="compositionally biased region" description="Polar residues" evidence="8">
    <location>
        <begin position="404"/>
        <end position="419"/>
    </location>
</feature>
<dbReference type="GO" id="GO:0006878">
    <property type="term" value="P:intracellular copper ion homeostasis"/>
    <property type="evidence" value="ECO:0007669"/>
    <property type="project" value="TreeGrafter"/>
</dbReference>
<feature type="region of interest" description="Disordered" evidence="8">
    <location>
        <begin position="133"/>
        <end position="245"/>
    </location>
</feature>
<dbReference type="InterPro" id="IPR051763">
    <property type="entry name" value="Copper_Homeo_Regul"/>
</dbReference>
<dbReference type="GO" id="GO:0005507">
    <property type="term" value="F:copper ion binding"/>
    <property type="evidence" value="ECO:0007669"/>
    <property type="project" value="InterPro"/>
</dbReference>
<dbReference type="Pfam" id="PF00649">
    <property type="entry name" value="Copper-fist"/>
    <property type="match status" value="1"/>
</dbReference>
<dbReference type="SUPFAM" id="SSF57879">
    <property type="entry name" value="Zinc domain conserved in yeast copper-regulated transcription factors"/>
    <property type="match status" value="1"/>
</dbReference>
<dbReference type="GO" id="GO:0045944">
    <property type="term" value="P:positive regulation of transcription by RNA polymerase II"/>
    <property type="evidence" value="ECO:0007669"/>
    <property type="project" value="TreeGrafter"/>
</dbReference>
<dbReference type="GO" id="GO:0000981">
    <property type="term" value="F:DNA-binding transcription factor activity, RNA polymerase II-specific"/>
    <property type="evidence" value="ECO:0007669"/>
    <property type="project" value="TreeGrafter"/>
</dbReference>
<dbReference type="PRINTS" id="PR00617">
    <property type="entry name" value="COPPERFIST"/>
</dbReference>
<keyword evidence="3" id="KW-0862">Zinc</keyword>
<dbReference type="SMART" id="SM00412">
    <property type="entry name" value="Cu_FIST"/>
    <property type="match status" value="1"/>
</dbReference>
<keyword evidence="5" id="KW-0805">Transcription regulation</keyword>
<dbReference type="OrthoDB" id="5600085at2759"/>
<dbReference type="EMBL" id="MUNK01000352">
    <property type="protein sequence ID" value="OTA22662.1"/>
    <property type="molecule type" value="Genomic_DNA"/>
</dbReference>
<feature type="region of interest" description="Disordered" evidence="8">
    <location>
        <begin position="399"/>
        <end position="425"/>
    </location>
</feature>
<evidence type="ECO:0000256" key="7">
    <source>
        <dbReference type="ARBA" id="ARBA00023242"/>
    </source>
</evidence>
<gene>
    <name evidence="10" type="ORF">BTJ68_12775</name>
</gene>
<organism evidence="10 11">
    <name type="scientific">Hortaea werneckii EXF-2000</name>
    <dbReference type="NCBI Taxonomy" id="1157616"/>
    <lineage>
        <taxon>Eukaryota</taxon>
        <taxon>Fungi</taxon>
        <taxon>Dikarya</taxon>
        <taxon>Ascomycota</taxon>
        <taxon>Pezizomycotina</taxon>
        <taxon>Dothideomycetes</taxon>
        <taxon>Dothideomycetidae</taxon>
        <taxon>Mycosphaerellales</taxon>
        <taxon>Teratosphaeriaceae</taxon>
        <taxon>Hortaea</taxon>
    </lineage>
</organism>
<dbReference type="SMART" id="SM01090">
    <property type="entry name" value="Copper-fist"/>
    <property type="match status" value="1"/>
</dbReference>
<dbReference type="InterPro" id="IPR001083">
    <property type="entry name" value="Cu_fist_DNA-bd_dom"/>
</dbReference>
<evidence type="ECO:0000256" key="6">
    <source>
        <dbReference type="ARBA" id="ARBA00023163"/>
    </source>
</evidence>
<dbReference type="GO" id="GO:0000978">
    <property type="term" value="F:RNA polymerase II cis-regulatory region sequence-specific DNA binding"/>
    <property type="evidence" value="ECO:0007669"/>
    <property type="project" value="TreeGrafter"/>
</dbReference>
<protein>
    <recommendedName>
        <fullName evidence="9">Copper-fist domain-containing protein</fullName>
    </recommendedName>
</protein>
<comment type="caution">
    <text evidence="10">The sequence shown here is derived from an EMBL/GenBank/DDBJ whole genome shotgun (WGS) entry which is preliminary data.</text>
</comment>
<evidence type="ECO:0000256" key="8">
    <source>
        <dbReference type="SAM" id="MobiDB-lite"/>
    </source>
</evidence>
<keyword evidence="7" id="KW-0539">Nucleus</keyword>
<comment type="subcellular location">
    <subcellularLocation>
        <location evidence="1">Nucleus</location>
    </subcellularLocation>
</comment>
<keyword evidence="6" id="KW-0804">Transcription</keyword>
<evidence type="ECO:0000256" key="3">
    <source>
        <dbReference type="ARBA" id="ARBA00022833"/>
    </source>
</evidence>
<dbReference type="GO" id="GO:0006879">
    <property type="term" value="P:intracellular iron ion homeostasis"/>
    <property type="evidence" value="ECO:0007669"/>
    <property type="project" value="TreeGrafter"/>
</dbReference>